<dbReference type="EMBL" id="KI894022">
    <property type="protein sequence ID" value="OCF24185.1"/>
    <property type="molecule type" value="Genomic_DNA"/>
</dbReference>
<reference evidence="2" key="1">
    <citation type="submission" date="2013-07" db="EMBL/GenBank/DDBJ databases">
        <title>The Genome Sequence of Cryptococcus bestiolae CBS10118.</title>
        <authorList>
            <consortium name="The Broad Institute Genome Sequencing Platform"/>
            <person name="Cuomo C."/>
            <person name="Litvintseva A."/>
            <person name="Chen Y."/>
            <person name="Heitman J."/>
            <person name="Sun S."/>
            <person name="Springer D."/>
            <person name="Dromer F."/>
            <person name="Young S.K."/>
            <person name="Zeng Q."/>
            <person name="Gargeya S."/>
            <person name="Fitzgerald M."/>
            <person name="Abouelleil A."/>
            <person name="Alvarado L."/>
            <person name="Berlin A.M."/>
            <person name="Chapman S.B."/>
            <person name="Dewar J."/>
            <person name="Goldberg J."/>
            <person name="Griggs A."/>
            <person name="Gujja S."/>
            <person name="Hansen M."/>
            <person name="Howarth C."/>
            <person name="Imamovic A."/>
            <person name="Larimer J."/>
            <person name="McCowan C."/>
            <person name="Murphy C."/>
            <person name="Pearson M."/>
            <person name="Priest M."/>
            <person name="Roberts A."/>
            <person name="Saif S."/>
            <person name="Shea T."/>
            <person name="Sykes S."/>
            <person name="Wortman J."/>
            <person name="Nusbaum C."/>
            <person name="Birren B."/>
        </authorList>
    </citation>
    <scope>NUCLEOTIDE SEQUENCE [LARGE SCALE GENOMIC DNA]</scope>
    <source>
        <strain evidence="2">CBS 10118</strain>
    </source>
</reference>
<name>A0A1B9FZJ6_9TREE</name>
<organism evidence="2">
    <name type="scientific">Kwoniella bestiolae CBS 10118</name>
    <dbReference type="NCBI Taxonomy" id="1296100"/>
    <lineage>
        <taxon>Eukaryota</taxon>
        <taxon>Fungi</taxon>
        <taxon>Dikarya</taxon>
        <taxon>Basidiomycota</taxon>
        <taxon>Agaricomycotina</taxon>
        <taxon>Tremellomycetes</taxon>
        <taxon>Tremellales</taxon>
        <taxon>Cryptococcaceae</taxon>
        <taxon>Kwoniella</taxon>
    </lineage>
</organism>
<dbReference type="Proteomes" id="UP000092730">
    <property type="component" value="Chromosome 5"/>
</dbReference>
<dbReference type="GO" id="GO:0004672">
    <property type="term" value="F:protein kinase activity"/>
    <property type="evidence" value="ECO:0007669"/>
    <property type="project" value="InterPro"/>
</dbReference>
<dbReference type="CDD" id="cd00180">
    <property type="entry name" value="PKc"/>
    <property type="match status" value="1"/>
</dbReference>
<reference evidence="3" key="4">
    <citation type="submission" date="2024-02" db="EMBL/GenBank/DDBJ databases">
        <title>Comparative genomics of Cryptococcus and Kwoniella reveals pathogenesis evolution and contrasting modes of karyotype evolution via chromosome fusion or intercentromeric recombination.</title>
        <authorList>
            <person name="Coelho M.A."/>
            <person name="David-Palma M."/>
            <person name="Shea T."/>
            <person name="Bowers K."/>
            <person name="McGinley-Smith S."/>
            <person name="Mohammad A.W."/>
            <person name="Gnirke A."/>
            <person name="Yurkov A.M."/>
            <person name="Nowrousian M."/>
            <person name="Sun S."/>
            <person name="Cuomo C.A."/>
            <person name="Heitman J."/>
        </authorList>
    </citation>
    <scope>NUCLEOTIDE SEQUENCE</scope>
    <source>
        <strain evidence="3">CBS 10118</strain>
    </source>
</reference>
<dbReference type="AlphaFoldDB" id="A0A1B9FZJ6"/>
<dbReference type="OrthoDB" id="1668230at2759"/>
<dbReference type="InterPro" id="IPR008266">
    <property type="entry name" value="Tyr_kinase_AS"/>
</dbReference>
<dbReference type="EMBL" id="CP144545">
    <property type="protein sequence ID" value="WVW85055.1"/>
    <property type="molecule type" value="Genomic_DNA"/>
</dbReference>
<keyword evidence="2" id="KW-0418">Kinase</keyword>
<dbReference type="Gene3D" id="1.10.510.10">
    <property type="entry name" value="Transferase(Phosphotransferase) domain 1"/>
    <property type="match status" value="1"/>
</dbReference>
<keyword evidence="4" id="KW-1185">Reference proteome</keyword>
<dbReference type="RefSeq" id="XP_019045255.1">
    <property type="nucleotide sequence ID" value="XM_019192258.1"/>
</dbReference>
<dbReference type="GeneID" id="30210043"/>
<dbReference type="InterPro" id="IPR050167">
    <property type="entry name" value="Ser_Thr_protein_kinase"/>
</dbReference>
<gene>
    <name evidence="2" type="ORF">I302_05644</name>
    <name evidence="3" type="ORF">I302_107091</name>
</gene>
<dbReference type="InterPro" id="IPR011009">
    <property type="entry name" value="Kinase-like_dom_sf"/>
</dbReference>
<evidence type="ECO:0000313" key="3">
    <source>
        <dbReference type="EMBL" id="WVW85055.1"/>
    </source>
</evidence>
<evidence type="ECO:0000259" key="1">
    <source>
        <dbReference type="PROSITE" id="PS50011"/>
    </source>
</evidence>
<proteinExistence type="predicted"/>
<dbReference type="InterPro" id="IPR000719">
    <property type="entry name" value="Prot_kinase_dom"/>
</dbReference>
<protein>
    <submittedName>
        <fullName evidence="2">TKL protein kinase</fullName>
    </submittedName>
</protein>
<keyword evidence="2" id="KW-0808">Transferase</keyword>
<evidence type="ECO:0000313" key="4">
    <source>
        <dbReference type="Proteomes" id="UP000092730"/>
    </source>
</evidence>
<dbReference type="SUPFAM" id="SSF56112">
    <property type="entry name" value="Protein kinase-like (PK-like)"/>
    <property type="match status" value="1"/>
</dbReference>
<sequence length="316" mass="35963">MDYKGTYYEVRRVPGTLSDRLMNEDDFGILPKTTSPGVLIIGDKVEPMTLEQVENRKKYFKRDIGWGQDADGRWTDGEGLKDVQLALASDVFKSLPLVHFDEIIHHAKLPRSIQEIRNLVSVQGYPYLVQLIGRSDNDRLITLKFGKDLTSLLMNFLPEGGKASFPEEWKYQWIVDIVLGLQTLHMRNIFHRDLTSNNVLYDEEHAILCDLESGPHTSHTIPPELVQEVCTEFNETMDIYAFGTLLWTIENRNMPRAHRNLKCTGVFAGLMSKCLSVEPQERPTIDEVIAELKELPQTASLFPGLDTLITADMTVV</sequence>
<dbReference type="PROSITE" id="PS50011">
    <property type="entry name" value="PROTEIN_KINASE_DOM"/>
    <property type="match status" value="1"/>
</dbReference>
<dbReference type="Pfam" id="PF00069">
    <property type="entry name" value="Pkinase"/>
    <property type="match status" value="1"/>
</dbReference>
<reference evidence="2" key="3">
    <citation type="submission" date="2014-01" db="EMBL/GenBank/DDBJ databases">
        <title>Evolution of pathogenesis and genome organization in the Tremellales.</title>
        <authorList>
            <person name="Cuomo C."/>
            <person name="Litvintseva A."/>
            <person name="Heitman J."/>
            <person name="Chen Y."/>
            <person name="Sun S."/>
            <person name="Springer D."/>
            <person name="Dromer F."/>
            <person name="Young S."/>
            <person name="Zeng Q."/>
            <person name="Chapman S."/>
            <person name="Gujja S."/>
            <person name="Saif S."/>
            <person name="Birren B."/>
        </authorList>
    </citation>
    <scope>NUCLEOTIDE SEQUENCE</scope>
    <source>
        <strain evidence="2">CBS 10118</strain>
    </source>
</reference>
<reference evidence="3" key="2">
    <citation type="submission" date="2013-07" db="EMBL/GenBank/DDBJ databases">
        <authorList>
            <consortium name="The Broad Institute Genome Sequencing Platform"/>
            <person name="Cuomo C."/>
            <person name="Litvintseva A."/>
            <person name="Chen Y."/>
            <person name="Heitman J."/>
            <person name="Sun S."/>
            <person name="Springer D."/>
            <person name="Dromer F."/>
            <person name="Young S.K."/>
            <person name="Zeng Q."/>
            <person name="Gargeya S."/>
            <person name="Fitzgerald M."/>
            <person name="Abouelleil A."/>
            <person name="Alvarado L."/>
            <person name="Berlin A.M."/>
            <person name="Chapman S.B."/>
            <person name="Dewar J."/>
            <person name="Goldberg J."/>
            <person name="Griggs A."/>
            <person name="Gujja S."/>
            <person name="Hansen M."/>
            <person name="Howarth C."/>
            <person name="Imamovic A."/>
            <person name="Larimer J."/>
            <person name="McCowan C."/>
            <person name="Murphy C."/>
            <person name="Pearson M."/>
            <person name="Priest M."/>
            <person name="Roberts A."/>
            <person name="Saif S."/>
            <person name="Shea T."/>
            <person name="Sykes S."/>
            <person name="Wortman J."/>
            <person name="Nusbaum C."/>
            <person name="Birren B."/>
        </authorList>
    </citation>
    <scope>NUCLEOTIDE SEQUENCE</scope>
    <source>
        <strain evidence="3">CBS 10118</strain>
    </source>
</reference>
<evidence type="ECO:0000313" key="2">
    <source>
        <dbReference type="EMBL" id="OCF24185.1"/>
    </source>
</evidence>
<feature type="domain" description="Protein kinase" evidence="1">
    <location>
        <begin position="60"/>
        <end position="295"/>
    </location>
</feature>
<dbReference type="GO" id="GO:0007165">
    <property type="term" value="P:signal transduction"/>
    <property type="evidence" value="ECO:0007669"/>
    <property type="project" value="TreeGrafter"/>
</dbReference>
<dbReference type="VEuPathDB" id="FungiDB:I302_05644"/>
<dbReference type="PANTHER" id="PTHR23257:SF974">
    <property type="entry name" value="RECEPTOR-INTERACTING SERINE_THREONINE-PROTEIN KINASE 3"/>
    <property type="match status" value="1"/>
</dbReference>
<dbReference type="GO" id="GO:0005737">
    <property type="term" value="C:cytoplasm"/>
    <property type="evidence" value="ECO:0007669"/>
    <property type="project" value="TreeGrafter"/>
</dbReference>
<dbReference type="GO" id="GO:0005524">
    <property type="term" value="F:ATP binding"/>
    <property type="evidence" value="ECO:0007669"/>
    <property type="project" value="InterPro"/>
</dbReference>
<dbReference type="PANTHER" id="PTHR23257">
    <property type="entry name" value="SERINE-THREONINE PROTEIN KINASE"/>
    <property type="match status" value="1"/>
</dbReference>
<dbReference type="KEGG" id="kbi:30210043"/>
<accession>A0A1B9FZJ6</accession>
<dbReference type="STRING" id="1296100.A0A1B9FZJ6"/>
<dbReference type="PROSITE" id="PS00109">
    <property type="entry name" value="PROTEIN_KINASE_TYR"/>
    <property type="match status" value="1"/>
</dbReference>